<evidence type="ECO:0000313" key="2">
    <source>
        <dbReference type="EMBL" id="KTW29921.1"/>
    </source>
</evidence>
<dbReference type="EMBL" id="LFWA01000008">
    <property type="protein sequence ID" value="KTW29921.1"/>
    <property type="molecule type" value="Genomic_DNA"/>
</dbReference>
<evidence type="ECO:0000256" key="1">
    <source>
        <dbReference type="SAM" id="Phobius"/>
    </source>
</evidence>
<reference evidence="3" key="1">
    <citation type="journal article" date="2016" name="Nat. Commun.">
        <title>Genome analysis of three Pneumocystis species reveals adaptation mechanisms to life exclusively in mammalian hosts.</title>
        <authorList>
            <person name="Ma L."/>
            <person name="Chen Z."/>
            <person name="Huang D.W."/>
            <person name="Kutty G."/>
            <person name="Ishihara M."/>
            <person name="Wang H."/>
            <person name="Abouelleil A."/>
            <person name="Bishop L."/>
            <person name="Davey E."/>
            <person name="Deng R."/>
            <person name="Deng X."/>
            <person name="Fan L."/>
            <person name="Fantoni G."/>
            <person name="Fitzgerald M."/>
            <person name="Gogineni E."/>
            <person name="Goldberg J.M."/>
            <person name="Handley G."/>
            <person name="Hu X."/>
            <person name="Huber C."/>
            <person name="Jiao X."/>
            <person name="Jones K."/>
            <person name="Levin J.Z."/>
            <person name="Liu Y."/>
            <person name="Macdonald P."/>
            <person name="Melnikov A."/>
            <person name="Raley C."/>
            <person name="Sassi M."/>
            <person name="Sherman B.T."/>
            <person name="Song X."/>
            <person name="Sykes S."/>
            <person name="Tran B."/>
            <person name="Walsh L."/>
            <person name="Xia Y."/>
            <person name="Yang J."/>
            <person name="Young S."/>
            <person name="Zeng Q."/>
            <person name="Zheng X."/>
            <person name="Stephens R."/>
            <person name="Nusbaum C."/>
            <person name="Birren B.W."/>
            <person name="Azadi P."/>
            <person name="Lempicki R.A."/>
            <person name="Cuomo C.A."/>
            <person name="Kovacs J.A."/>
        </authorList>
    </citation>
    <scope>NUCLEOTIDE SEQUENCE [LARGE SCALE GENOMIC DNA]</scope>
    <source>
        <strain evidence="3">RU7</strain>
    </source>
</reference>
<keyword evidence="1" id="KW-1133">Transmembrane helix</keyword>
<dbReference type="GeneID" id="28940383"/>
<proteinExistence type="predicted"/>
<feature type="transmembrane region" description="Helical" evidence="1">
    <location>
        <begin position="35"/>
        <end position="53"/>
    </location>
</feature>
<organism evidence="2 3">
    <name type="scientific">Pneumocystis jirovecii (strain RU7)</name>
    <name type="common">Human pneumocystis pneumonia agent</name>
    <dbReference type="NCBI Taxonomy" id="1408657"/>
    <lineage>
        <taxon>Eukaryota</taxon>
        <taxon>Fungi</taxon>
        <taxon>Dikarya</taxon>
        <taxon>Ascomycota</taxon>
        <taxon>Taphrinomycotina</taxon>
        <taxon>Pneumocystomycetes</taxon>
        <taxon>Pneumocystaceae</taxon>
        <taxon>Pneumocystis</taxon>
    </lineage>
</organism>
<comment type="caution">
    <text evidence="2">The sequence shown here is derived from an EMBL/GenBank/DDBJ whole genome shotgun (WGS) entry which is preliminary data.</text>
</comment>
<sequence length="77" mass="9535">MILCVYLLCGHIMYLYILLYHIQKINIGIELKDCIVNFIFIIIFSMNNIENFFKDLLNRYKYFRKWYYGRVGPRREI</sequence>
<dbReference type="AlphaFoldDB" id="A0A0W4ZNH6"/>
<accession>A0A0W4ZNH6</accession>
<protein>
    <submittedName>
        <fullName evidence="2">Uncharacterized protein</fullName>
    </submittedName>
</protein>
<keyword evidence="3" id="KW-1185">Reference proteome</keyword>
<dbReference type="Proteomes" id="UP000053447">
    <property type="component" value="Unassembled WGS sequence"/>
</dbReference>
<name>A0A0W4ZNH6_PNEJ7</name>
<dbReference type="VEuPathDB" id="FungiDB:T551_01865"/>
<gene>
    <name evidence="2" type="ORF">T551_01865</name>
</gene>
<evidence type="ECO:0000313" key="3">
    <source>
        <dbReference type="Proteomes" id="UP000053447"/>
    </source>
</evidence>
<feature type="transmembrane region" description="Helical" evidence="1">
    <location>
        <begin position="5"/>
        <end position="23"/>
    </location>
</feature>
<keyword evidence="1" id="KW-0472">Membrane</keyword>
<dbReference type="RefSeq" id="XP_018229482.1">
    <property type="nucleotide sequence ID" value="XM_018374128.1"/>
</dbReference>
<keyword evidence="1" id="KW-0812">Transmembrane</keyword>